<dbReference type="PRINTS" id="PR00944">
    <property type="entry name" value="CUEXPORT"/>
</dbReference>
<keyword evidence="1" id="KW-0479">Metal-binding</keyword>
<evidence type="ECO:0000313" key="4">
    <source>
        <dbReference type="EMBL" id="RCG32724.1"/>
    </source>
</evidence>
<reference evidence="4 5" key="1">
    <citation type="submission" date="2018-06" db="EMBL/GenBank/DDBJ databases">
        <title>Sphaerisporangium craniellae sp. nov., isolated from a marine sponge in the South China Sea.</title>
        <authorList>
            <person name="Li L."/>
        </authorList>
    </citation>
    <scope>NUCLEOTIDE SEQUENCE [LARGE SCALE GENOMIC DNA]</scope>
    <source>
        <strain evidence="4 5">CCTCC AA 208026</strain>
    </source>
</reference>
<dbReference type="CDD" id="cd00371">
    <property type="entry name" value="HMA"/>
    <property type="match status" value="1"/>
</dbReference>
<organism evidence="4 5">
    <name type="scientific">Sphaerisporangium album</name>
    <dbReference type="NCBI Taxonomy" id="509200"/>
    <lineage>
        <taxon>Bacteria</taxon>
        <taxon>Bacillati</taxon>
        <taxon>Actinomycetota</taxon>
        <taxon>Actinomycetes</taxon>
        <taxon>Streptosporangiales</taxon>
        <taxon>Streptosporangiaceae</taxon>
        <taxon>Sphaerisporangium</taxon>
    </lineage>
</organism>
<dbReference type="Pfam" id="PF00403">
    <property type="entry name" value="HMA"/>
    <property type="match status" value="1"/>
</dbReference>
<dbReference type="NCBIfam" id="TIGR00003">
    <property type="entry name" value="copper ion binding protein"/>
    <property type="match status" value="1"/>
</dbReference>
<dbReference type="GO" id="GO:0005507">
    <property type="term" value="F:copper ion binding"/>
    <property type="evidence" value="ECO:0007669"/>
    <property type="project" value="InterPro"/>
</dbReference>
<dbReference type="OrthoDB" id="9813965at2"/>
<dbReference type="InterPro" id="IPR017969">
    <property type="entry name" value="Heavy-metal-associated_CS"/>
</dbReference>
<dbReference type="InterPro" id="IPR000428">
    <property type="entry name" value="Cu-bd"/>
</dbReference>
<dbReference type="PROSITE" id="PS50846">
    <property type="entry name" value="HMA_2"/>
    <property type="match status" value="1"/>
</dbReference>
<accession>A0A367FR71</accession>
<proteinExistence type="predicted"/>
<dbReference type="AlphaFoldDB" id="A0A367FR71"/>
<feature type="domain" description="HMA" evidence="3">
    <location>
        <begin position="2"/>
        <end position="65"/>
    </location>
</feature>
<dbReference type="InterPro" id="IPR036163">
    <property type="entry name" value="HMA_dom_sf"/>
</dbReference>
<dbReference type="SUPFAM" id="SSF55008">
    <property type="entry name" value="HMA, heavy metal-associated domain"/>
    <property type="match status" value="1"/>
</dbReference>
<dbReference type="Gene3D" id="3.30.70.100">
    <property type="match status" value="1"/>
</dbReference>
<keyword evidence="5" id="KW-1185">Reference proteome</keyword>
<keyword evidence="2" id="KW-0186">Copper</keyword>
<dbReference type="EMBL" id="QOIL01000002">
    <property type="protein sequence ID" value="RCG32724.1"/>
    <property type="molecule type" value="Genomic_DNA"/>
</dbReference>
<evidence type="ECO:0000256" key="1">
    <source>
        <dbReference type="ARBA" id="ARBA00022723"/>
    </source>
</evidence>
<evidence type="ECO:0000313" key="5">
    <source>
        <dbReference type="Proteomes" id="UP000253094"/>
    </source>
</evidence>
<dbReference type="RefSeq" id="WP_114027356.1">
    <property type="nucleotide sequence ID" value="NZ_QOIL01000002.1"/>
</dbReference>
<dbReference type="InterPro" id="IPR006121">
    <property type="entry name" value="HMA_dom"/>
</dbReference>
<protein>
    <submittedName>
        <fullName evidence="4">Copper chaperone</fullName>
    </submittedName>
</protein>
<dbReference type="InterPro" id="IPR006122">
    <property type="entry name" value="HMA_Cu_ion-bd"/>
</dbReference>
<evidence type="ECO:0000256" key="2">
    <source>
        <dbReference type="ARBA" id="ARBA00023008"/>
    </source>
</evidence>
<comment type="caution">
    <text evidence="4">The sequence shown here is derived from an EMBL/GenBank/DDBJ whole genome shotgun (WGS) entry which is preliminary data.</text>
</comment>
<gene>
    <name evidence="4" type="ORF">DQ384_04395</name>
</gene>
<dbReference type="Proteomes" id="UP000253094">
    <property type="component" value="Unassembled WGS sequence"/>
</dbReference>
<dbReference type="PROSITE" id="PS01047">
    <property type="entry name" value="HMA_1"/>
    <property type="match status" value="1"/>
</dbReference>
<dbReference type="GO" id="GO:0006825">
    <property type="term" value="P:copper ion transport"/>
    <property type="evidence" value="ECO:0007669"/>
    <property type="project" value="InterPro"/>
</dbReference>
<sequence>MDQLVLSVPGISCDHCVNAISGSVGEVPGVSAVDVDLATRTVTVTGTADPAAIRSAIVHAGYEAA</sequence>
<evidence type="ECO:0000259" key="3">
    <source>
        <dbReference type="PROSITE" id="PS50846"/>
    </source>
</evidence>
<name>A0A367FR71_9ACTN</name>